<dbReference type="Pfam" id="PF00578">
    <property type="entry name" value="AhpC-TSA"/>
    <property type="match status" value="1"/>
</dbReference>
<dbReference type="EC" id="1.11.1.24" evidence="2"/>
<evidence type="ECO:0000256" key="11">
    <source>
        <dbReference type="ARBA" id="ARBA00049091"/>
    </source>
</evidence>
<reference evidence="15" key="1">
    <citation type="journal article" date="2019" name="Int. J. Syst. Evol. Microbiol.">
        <title>The Global Catalogue of Microorganisms (GCM) 10K type strain sequencing project: providing services to taxonomists for standard genome sequencing and annotation.</title>
        <authorList>
            <consortium name="The Broad Institute Genomics Platform"/>
            <consortium name="The Broad Institute Genome Sequencing Center for Infectious Disease"/>
            <person name="Wu L."/>
            <person name="Ma J."/>
        </authorList>
    </citation>
    <scope>NUCLEOTIDE SEQUENCE [LARGE SCALE GENOMIC DNA]</scope>
    <source>
        <strain evidence="15">CCUG 50349</strain>
    </source>
</reference>
<evidence type="ECO:0000256" key="7">
    <source>
        <dbReference type="ARBA" id="ARBA00023284"/>
    </source>
</evidence>
<name>A0ABV9P1B1_9FLAO</name>
<dbReference type="CDD" id="cd02970">
    <property type="entry name" value="PRX_like2"/>
    <property type="match status" value="1"/>
</dbReference>
<feature type="chain" id="PRO_5045180968" description="thioredoxin-dependent peroxiredoxin" evidence="12">
    <location>
        <begin position="19"/>
        <end position="191"/>
    </location>
</feature>
<keyword evidence="7" id="KW-0676">Redox-active center</keyword>
<evidence type="ECO:0000256" key="5">
    <source>
        <dbReference type="ARBA" id="ARBA00023002"/>
    </source>
</evidence>
<dbReference type="PANTHER" id="PTHR42801">
    <property type="entry name" value="THIOREDOXIN-DEPENDENT PEROXIDE REDUCTASE"/>
    <property type="match status" value="1"/>
</dbReference>
<dbReference type="InterPro" id="IPR000866">
    <property type="entry name" value="AhpC/TSA"/>
</dbReference>
<keyword evidence="6" id="KW-1015">Disulfide bond</keyword>
<keyword evidence="3" id="KW-0575">Peroxidase</keyword>
<keyword evidence="12" id="KW-0732">Signal</keyword>
<evidence type="ECO:0000256" key="3">
    <source>
        <dbReference type="ARBA" id="ARBA00022559"/>
    </source>
</evidence>
<keyword evidence="5" id="KW-0560">Oxidoreductase</keyword>
<gene>
    <name evidence="14" type="ORF">ACFO3U_01850</name>
</gene>
<protein>
    <recommendedName>
        <fullName evidence="2">thioredoxin-dependent peroxiredoxin</fullName>
        <ecNumber evidence="2">1.11.1.24</ecNumber>
    </recommendedName>
    <alternativeName>
        <fullName evidence="8">Thioredoxin peroxidase</fullName>
    </alternativeName>
    <alternativeName>
        <fullName evidence="10">Thioredoxin-dependent peroxiredoxin Bcp</fullName>
    </alternativeName>
</protein>
<evidence type="ECO:0000256" key="8">
    <source>
        <dbReference type="ARBA" id="ARBA00032824"/>
    </source>
</evidence>
<evidence type="ECO:0000256" key="1">
    <source>
        <dbReference type="ARBA" id="ARBA00003330"/>
    </source>
</evidence>
<evidence type="ECO:0000313" key="15">
    <source>
        <dbReference type="Proteomes" id="UP001595885"/>
    </source>
</evidence>
<dbReference type="SUPFAM" id="SSF52833">
    <property type="entry name" value="Thioredoxin-like"/>
    <property type="match status" value="1"/>
</dbReference>
<evidence type="ECO:0000256" key="12">
    <source>
        <dbReference type="SAM" id="SignalP"/>
    </source>
</evidence>
<proteinExistence type="inferred from homology"/>
<comment type="function">
    <text evidence="1">Thiol-specific peroxidase that catalyzes the reduction of hydrogen peroxide and organic hydroperoxides to water and alcohols, respectively. Plays a role in cell protection against oxidative stress by detoxifying peroxides and as sensor of hydrogen peroxide-mediated signaling events.</text>
</comment>
<organism evidence="14 15">
    <name type="scientific">Flavobacterium ponti</name>
    <dbReference type="NCBI Taxonomy" id="665133"/>
    <lineage>
        <taxon>Bacteria</taxon>
        <taxon>Pseudomonadati</taxon>
        <taxon>Bacteroidota</taxon>
        <taxon>Flavobacteriia</taxon>
        <taxon>Flavobacteriales</taxon>
        <taxon>Flavobacteriaceae</taxon>
        <taxon>Flavobacterium</taxon>
    </lineage>
</organism>
<evidence type="ECO:0000256" key="9">
    <source>
        <dbReference type="ARBA" id="ARBA00038489"/>
    </source>
</evidence>
<dbReference type="Proteomes" id="UP001595885">
    <property type="component" value="Unassembled WGS sequence"/>
</dbReference>
<dbReference type="InterPro" id="IPR050924">
    <property type="entry name" value="Peroxiredoxin_BCP/PrxQ"/>
</dbReference>
<dbReference type="InterPro" id="IPR036249">
    <property type="entry name" value="Thioredoxin-like_sf"/>
</dbReference>
<dbReference type="Gene3D" id="3.40.30.10">
    <property type="entry name" value="Glutaredoxin"/>
    <property type="match status" value="1"/>
</dbReference>
<dbReference type="PANTHER" id="PTHR42801:SF7">
    <property type="entry name" value="SLL1159 PROTEIN"/>
    <property type="match status" value="1"/>
</dbReference>
<accession>A0ABV9P1B1</accession>
<evidence type="ECO:0000256" key="2">
    <source>
        <dbReference type="ARBA" id="ARBA00013017"/>
    </source>
</evidence>
<dbReference type="PROSITE" id="PS51352">
    <property type="entry name" value="THIOREDOXIN_2"/>
    <property type="match status" value="1"/>
</dbReference>
<dbReference type="InterPro" id="IPR013766">
    <property type="entry name" value="Thioredoxin_domain"/>
</dbReference>
<comment type="catalytic activity">
    <reaction evidence="11">
        <text>a hydroperoxide + [thioredoxin]-dithiol = an alcohol + [thioredoxin]-disulfide + H2O</text>
        <dbReference type="Rhea" id="RHEA:62620"/>
        <dbReference type="Rhea" id="RHEA-COMP:10698"/>
        <dbReference type="Rhea" id="RHEA-COMP:10700"/>
        <dbReference type="ChEBI" id="CHEBI:15377"/>
        <dbReference type="ChEBI" id="CHEBI:29950"/>
        <dbReference type="ChEBI" id="CHEBI:30879"/>
        <dbReference type="ChEBI" id="CHEBI:35924"/>
        <dbReference type="ChEBI" id="CHEBI:50058"/>
        <dbReference type="EC" id="1.11.1.24"/>
    </reaction>
</comment>
<dbReference type="RefSeq" id="WP_379737886.1">
    <property type="nucleotide sequence ID" value="NZ_JBHSGW010000001.1"/>
</dbReference>
<comment type="similarity">
    <text evidence="9">Belongs to the peroxiredoxin family. BCP/PrxQ subfamily.</text>
</comment>
<evidence type="ECO:0000259" key="13">
    <source>
        <dbReference type="PROSITE" id="PS51352"/>
    </source>
</evidence>
<feature type="domain" description="Thioredoxin" evidence="13">
    <location>
        <begin position="30"/>
        <end position="191"/>
    </location>
</feature>
<feature type="signal peptide" evidence="12">
    <location>
        <begin position="1"/>
        <end position="18"/>
    </location>
</feature>
<comment type="caution">
    <text evidence="14">The sequence shown here is derived from an EMBL/GenBank/DDBJ whole genome shotgun (WGS) entry which is preliminary data.</text>
</comment>
<evidence type="ECO:0000256" key="4">
    <source>
        <dbReference type="ARBA" id="ARBA00022862"/>
    </source>
</evidence>
<evidence type="ECO:0000256" key="10">
    <source>
        <dbReference type="ARBA" id="ARBA00042639"/>
    </source>
</evidence>
<sequence>MKKLIAIILLAFAFNVQAQIADSPEDVSPLLIGEKIPEIQLRTIENKEVSTKEIFNKKTVLVVYRGGWCPYCNRQLADMQDIEKDILDLGYQIVAVSPDAPKFLKETASEDKLNYSLYSDSEGKFAQAIGVAFKKDKPKLDKYSEGKNPGFLPVPTVYVLNEKREIEFMYINPNYTTRLKGELLLAVLKNL</sequence>
<keyword evidence="4" id="KW-0049">Antioxidant</keyword>
<dbReference type="EMBL" id="JBHSGW010000001">
    <property type="protein sequence ID" value="MFC4738730.1"/>
    <property type="molecule type" value="Genomic_DNA"/>
</dbReference>
<keyword evidence="15" id="KW-1185">Reference proteome</keyword>
<evidence type="ECO:0000256" key="6">
    <source>
        <dbReference type="ARBA" id="ARBA00023157"/>
    </source>
</evidence>
<evidence type="ECO:0000313" key="14">
    <source>
        <dbReference type="EMBL" id="MFC4738730.1"/>
    </source>
</evidence>